<dbReference type="EMBL" id="KZ825849">
    <property type="protein sequence ID" value="PYH95669.1"/>
    <property type="molecule type" value="Genomic_DNA"/>
</dbReference>
<dbReference type="OrthoDB" id="5427059at2759"/>
<proteinExistence type="predicted"/>
<dbReference type="AlphaFoldDB" id="A0A319DE50"/>
<keyword evidence="2" id="KW-1185">Reference proteome</keyword>
<evidence type="ECO:0000313" key="1">
    <source>
        <dbReference type="EMBL" id="PYH95669.1"/>
    </source>
</evidence>
<evidence type="ECO:0000313" key="2">
    <source>
        <dbReference type="Proteomes" id="UP000247810"/>
    </source>
</evidence>
<reference evidence="1 2" key="1">
    <citation type="submission" date="2018-02" db="EMBL/GenBank/DDBJ databases">
        <title>The genomes of Aspergillus section Nigri reveals drivers in fungal speciation.</title>
        <authorList>
            <consortium name="DOE Joint Genome Institute"/>
            <person name="Vesth T.C."/>
            <person name="Nybo J."/>
            <person name="Theobald S."/>
            <person name="Brandl J."/>
            <person name="Frisvad J.C."/>
            <person name="Nielsen K.F."/>
            <person name="Lyhne E.K."/>
            <person name="Kogle M.E."/>
            <person name="Kuo A."/>
            <person name="Riley R."/>
            <person name="Clum A."/>
            <person name="Nolan M."/>
            <person name="Lipzen A."/>
            <person name="Salamov A."/>
            <person name="Henrissat B."/>
            <person name="Wiebenga A."/>
            <person name="De vries R.P."/>
            <person name="Grigoriev I.V."/>
            <person name="Mortensen U.H."/>
            <person name="Andersen M.R."/>
            <person name="Baker S.E."/>
        </authorList>
    </citation>
    <scope>NUCLEOTIDE SEQUENCE [LARGE SCALE GENOMIC DNA]</scope>
    <source>
        <strain evidence="1 2">CBS 707.79</strain>
    </source>
</reference>
<protein>
    <submittedName>
        <fullName evidence="1">Uncharacterized protein</fullName>
    </submittedName>
</protein>
<dbReference type="VEuPathDB" id="FungiDB:BO71DRAFT_482710"/>
<sequence>MATFLLDDYSRTASCPEWMDSVQWENEILPLSLSETEKRRFFRALYRLQTYGNIFGGIERVLDSDWSLEDNLWYEKDPTFCNEEAWRLFFGTMAPYQKLVDKIAQGLVDTSALFFSELPEDQRPPEAISLCDCHELQTREWQTREGLASTGPALLYKILHEDEPLAQRNLVLVNTKMQREHFHTDDLWPRPESVPWAMPLLYPADKFNFGTDRDGLRNLLESLPSFERPNLAWERKWLRDDGDFPEVFPDMFEYALGNRHWNWGYAMWDDERAAQWKAPMLDENYPGYDP</sequence>
<organism evidence="1 2">
    <name type="scientific">Aspergillus ellipticus CBS 707.79</name>
    <dbReference type="NCBI Taxonomy" id="1448320"/>
    <lineage>
        <taxon>Eukaryota</taxon>
        <taxon>Fungi</taxon>
        <taxon>Dikarya</taxon>
        <taxon>Ascomycota</taxon>
        <taxon>Pezizomycotina</taxon>
        <taxon>Eurotiomycetes</taxon>
        <taxon>Eurotiomycetidae</taxon>
        <taxon>Eurotiales</taxon>
        <taxon>Aspergillaceae</taxon>
        <taxon>Aspergillus</taxon>
        <taxon>Aspergillus subgen. Circumdati</taxon>
    </lineage>
</organism>
<gene>
    <name evidence="1" type="ORF">BO71DRAFT_482710</name>
</gene>
<dbReference type="Proteomes" id="UP000247810">
    <property type="component" value="Unassembled WGS sequence"/>
</dbReference>
<accession>A0A319DE50</accession>
<name>A0A319DE50_9EURO</name>